<dbReference type="InterPro" id="IPR002842">
    <property type="entry name" value="ATPase_V1_Esu"/>
</dbReference>
<keyword evidence="4" id="KW-0066">ATP synthesis</keyword>
<dbReference type="GO" id="GO:0046961">
    <property type="term" value="F:proton-transporting ATPase activity, rotational mechanism"/>
    <property type="evidence" value="ECO:0007669"/>
    <property type="project" value="InterPro"/>
</dbReference>
<organism evidence="5 6">
    <name type="scientific">Candidatus Bilamarchaeum dharawalense</name>
    <dbReference type="NCBI Taxonomy" id="2885759"/>
    <lineage>
        <taxon>Archaea</taxon>
        <taxon>Candidatus Micrarchaeota</taxon>
        <taxon>Candidatus Micrarchaeia</taxon>
        <taxon>Candidatus Anstonellales</taxon>
        <taxon>Candidatus Bilamarchaeaceae</taxon>
        <taxon>Candidatus Bilamarchaeum</taxon>
    </lineage>
</organism>
<evidence type="ECO:0000313" key="6">
    <source>
        <dbReference type="Proteomes" id="UP000789941"/>
    </source>
</evidence>
<dbReference type="HAMAP" id="MF_00311">
    <property type="entry name" value="ATP_synth_E_arch"/>
    <property type="match status" value="1"/>
</dbReference>
<gene>
    <name evidence="4 5" type="primary">atpE</name>
    <name evidence="5" type="ORF">LFW2832_00212</name>
</gene>
<keyword evidence="4" id="KW-0375">Hydrogen ion transport</keyword>
<dbReference type="GO" id="GO:0005524">
    <property type="term" value="F:ATP binding"/>
    <property type="evidence" value="ECO:0007669"/>
    <property type="project" value="UniProtKB-UniRule"/>
</dbReference>
<dbReference type="Pfam" id="PF01991">
    <property type="entry name" value="vATP-synt_E"/>
    <property type="match status" value="1"/>
</dbReference>
<comment type="subcellular location">
    <subcellularLocation>
        <location evidence="4">Cell membrane</location>
        <topology evidence="4">Peripheral membrane protein</topology>
    </subcellularLocation>
</comment>
<dbReference type="Gene3D" id="3.30.2320.30">
    <property type="entry name" value="ATP synthase, E subunit, C-terminal"/>
    <property type="match status" value="1"/>
</dbReference>
<sequence>MGIEKLKGSLLTEANEDARKIIETAEAHVRKMVEEERSKASAMKSGAEKEVDGLLNDQKNERLAWARLESKRILAEAREDAIKSVLEEFFDALKNVKKNPEYKKFLGRAVADAATELDSPVTVHVLKGDKSLIPALKNAKIVEDLESLGGALVETNDGKIIIDLTLETLFESKRDEIRKQVYDRLFGAK</sequence>
<comment type="caution">
    <text evidence="5">The sequence shown here is derived from an EMBL/GenBank/DDBJ whole genome shotgun (WGS) entry which is preliminary data.</text>
</comment>
<comment type="function">
    <text evidence="4">Component of the A-type ATP synthase that produces ATP from ADP in the presence of a proton gradient across the membrane.</text>
</comment>
<accession>A0A5E4LMH8</accession>
<evidence type="ECO:0000313" key="5">
    <source>
        <dbReference type="EMBL" id="VVC03174.1"/>
    </source>
</evidence>
<dbReference type="GO" id="GO:0042777">
    <property type="term" value="P:proton motive force-driven plasma membrane ATP synthesis"/>
    <property type="evidence" value="ECO:0007669"/>
    <property type="project" value="UniProtKB-UniRule"/>
</dbReference>
<keyword evidence="3 4" id="KW-0406">Ion transport</keyword>
<evidence type="ECO:0000256" key="2">
    <source>
        <dbReference type="ARBA" id="ARBA00022448"/>
    </source>
</evidence>
<proteinExistence type="inferred from homology"/>
<dbReference type="EMBL" id="CABMJJ010000007">
    <property type="protein sequence ID" value="VVC03174.1"/>
    <property type="molecule type" value="Genomic_DNA"/>
</dbReference>
<dbReference type="Proteomes" id="UP000789941">
    <property type="component" value="Unassembled WGS sequence"/>
</dbReference>
<comment type="subunit">
    <text evidence="4">Has multiple subunits with at least A(3), B(3), C, D, E, F, H, I and proteolipid K(x).</text>
</comment>
<name>A0A5E4LMH8_9ARCH</name>
<dbReference type="Gene3D" id="1.20.5.620">
    <property type="entry name" value="F1F0 ATP synthase subunit B, membrane domain"/>
    <property type="match status" value="1"/>
</dbReference>
<dbReference type="GO" id="GO:0033178">
    <property type="term" value="C:proton-transporting two-sector ATPase complex, catalytic domain"/>
    <property type="evidence" value="ECO:0007669"/>
    <property type="project" value="InterPro"/>
</dbReference>
<evidence type="ECO:0000256" key="4">
    <source>
        <dbReference type="HAMAP-Rule" id="MF_00311"/>
    </source>
</evidence>
<evidence type="ECO:0000256" key="3">
    <source>
        <dbReference type="ARBA" id="ARBA00023065"/>
    </source>
</evidence>
<evidence type="ECO:0000256" key="1">
    <source>
        <dbReference type="ARBA" id="ARBA00005901"/>
    </source>
</evidence>
<keyword evidence="4" id="KW-0472">Membrane</keyword>
<protein>
    <recommendedName>
        <fullName evidence="4">A-type ATP synthase subunit E</fullName>
    </recommendedName>
</protein>
<reference evidence="5 6" key="1">
    <citation type="submission" date="2019-08" db="EMBL/GenBank/DDBJ databases">
        <authorList>
            <person name="Vazquez-Campos X."/>
        </authorList>
    </citation>
    <scope>NUCLEOTIDE SEQUENCE [LARGE SCALE GENOMIC DNA]</scope>
    <source>
        <strain evidence="5">LFW-283_2</strain>
    </source>
</reference>
<keyword evidence="2 4" id="KW-0813">Transport</keyword>
<dbReference type="SUPFAM" id="SSF160527">
    <property type="entry name" value="V-type ATPase subunit E-like"/>
    <property type="match status" value="1"/>
</dbReference>
<dbReference type="GO" id="GO:0046933">
    <property type="term" value="F:proton-transporting ATP synthase activity, rotational mechanism"/>
    <property type="evidence" value="ECO:0007669"/>
    <property type="project" value="UniProtKB-UniRule"/>
</dbReference>
<comment type="similarity">
    <text evidence="1 4">Belongs to the V-ATPase E subunit family.</text>
</comment>
<dbReference type="AlphaFoldDB" id="A0A5E4LMH8"/>
<dbReference type="GO" id="GO:0005886">
    <property type="term" value="C:plasma membrane"/>
    <property type="evidence" value="ECO:0007669"/>
    <property type="project" value="UniProtKB-SubCell"/>
</dbReference>
<dbReference type="InterPro" id="IPR038495">
    <property type="entry name" value="ATPase_E_C"/>
</dbReference>
<keyword evidence="4" id="KW-1003">Cell membrane</keyword>